<evidence type="ECO:0000259" key="11">
    <source>
        <dbReference type="PROSITE" id="PS51294"/>
    </source>
</evidence>
<dbReference type="AlphaFoldDB" id="A0AAW1VE60"/>
<dbReference type="SMART" id="SM00717">
    <property type="entry name" value="SANT"/>
    <property type="match status" value="1"/>
</dbReference>
<dbReference type="GO" id="GO:0005634">
    <property type="term" value="C:nucleus"/>
    <property type="evidence" value="ECO:0007669"/>
    <property type="project" value="UniProtKB-SubCell"/>
</dbReference>
<feature type="compositionally biased region" description="Basic and acidic residues" evidence="7">
    <location>
        <begin position="650"/>
        <end position="661"/>
    </location>
</feature>
<comment type="caution">
    <text evidence="12">The sequence shown here is derived from an EMBL/GenBank/DDBJ whole genome shotgun (WGS) entry which is preliminary data.</text>
</comment>
<keyword evidence="2" id="KW-0479">Metal-binding</keyword>
<feature type="region of interest" description="Disordered" evidence="7">
    <location>
        <begin position="606"/>
        <end position="674"/>
    </location>
</feature>
<dbReference type="GO" id="GO:0003713">
    <property type="term" value="F:transcription coactivator activity"/>
    <property type="evidence" value="ECO:0007669"/>
    <property type="project" value="TreeGrafter"/>
</dbReference>
<dbReference type="InterPro" id="IPR055141">
    <property type="entry name" value="TADA2A_B-like_dom"/>
</dbReference>
<feature type="domain" description="Myb-like" evidence="8">
    <location>
        <begin position="80"/>
        <end position="126"/>
    </location>
</feature>
<evidence type="ECO:0008006" key="14">
    <source>
        <dbReference type="Google" id="ProtNLM"/>
    </source>
</evidence>
<accession>A0AAW1VE60</accession>
<reference evidence="12 13" key="1">
    <citation type="submission" date="2023-03" db="EMBL/GenBank/DDBJ databases">
        <title>Genome insight into feeding habits of ladybird beetles.</title>
        <authorList>
            <person name="Li H.-S."/>
            <person name="Huang Y.-H."/>
            <person name="Pang H."/>
        </authorList>
    </citation>
    <scope>NUCLEOTIDE SEQUENCE [LARGE SCALE GENOMIC DNA]</scope>
    <source>
        <strain evidence="12">SYSU_2023b</strain>
        <tissue evidence="12">Whole body</tissue>
    </source>
</reference>
<dbReference type="InterPro" id="IPR043145">
    <property type="entry name" value="Znf_ZZ_sf"/>
</dbReference>
<proteinExistence type="predicted"/>
<feature type="domain" description="HTH myb-type" evidence="11">
    <location>
        <begin position="80"/>
        <end position="131"/>
    </location>
</feature>
<keyword evidence="13" id="KW-1185">Reference proteome</keyword>
<name>A0AAW1VE60_9CUCU</name>
<sequence length="731" mass="85499">MTDLKHSVYNRKRMATADVFAKVSCTYCQDEINGVRVQCCECSDFDICLQCFVSGAEIGPHRNDHSYKFVDHCAIVIGGRGNWTGREELQLLDAVELYGFGNWDLVSQHVKTRTPEEVKEEYISRYLDGNIGKATWGDVERRRPVLIDHVPEDTGPLAPTVISKLPPLDITPEEAILLGYKPHRDDYEREYDMPAEQLVSSLQLDTTQDSKVEIVMKLAMVDMYSRKLRERTRRKRVARDYQLVSKFFSKDKKDPNKKPLTKEQKELRDNMRVFSQFQTAAEHERLISNIERERELRVRLQELLKYRNLGITSQEEAFHYEQHASFQRQQIKVKTAKKKNIKQKKSSTKRNKLYQFAFHLGQQWQCNLQPGGQNRRTVRQQKTSPHDSDFQITCDEFIWFFTTCVLHHTKNPNLLNLKRNIDKFNKMVKPEDKSSDSIDSNIEVLDSNVLNCIDAVNALVIENDSLKMVLRKILEELNDAKKLAIEEKDRNNAMMQESMEQEELNNNNIKAIIDHYKQLKVKVDRLQKELDNLDTSLTEERHVCIMKIDELQERINELQKEKRDLKSKTRDLQRELSDVQALNEELTQNNSMLKRRIQQIRSVEQERLARENDSPSELADIETEDVNNLNEKSEKRPSSVERNCTSPSQREQERHNYDRWSRSNSCSSNDEPPTVQNDCLSIQEEIQIAERHACYYARKSGEKIKLQRTSIEPPVQFLDEVGLVSYMNHSL</sequence>
<dbReference type="PROSITE" id="PS51294">
    <property type="entry name" value="HTH_MYB"/>
    <property type="match status" value="1"/>
</dbReference>
<dbReference type="InterPro" id="IPR000433">
    <property type="entry name" value="Znf_ZZ"/>
</dbReference>
<keyword evidence="3 5" id="KW-0863">Zinc-finger</keyword>
<dbReference type="PROSITE" id="PS50090">
    <property type="entry name" value="MYB_LIKE"/>
    <property type="match status" value="1"/>
</dbReference>
<evidence type="ECO:0000256" key="7">
    <source>
        <dbReference type="SAM" id="MobiDB-lite"/>
    </source>
</evidence>
<dbReference type="InterPro" id="IPR041983">
    <property type="entry name" value="ADA2-like_ZZ"/>
</dbReference>
<evidence type="ECO:0000313" key="12">
    <source>
        <dbReference type="EMBL" id="KAK9891142.1"/>
    </source>
</evidence>
<evidence type="ECO:0000256" key="4">
    <source>
        <dbReference type="ARBA" id="ARBA00022833"/>
    </source>
</evidence>
<dbReference type="InterPro" id="IPR009057">
    <property type="entry name" value="Homeodomain-like_sf"/>
</dbReference>
<evidence type="ECO:0000259" key="9">
    <source>
        <dbReference type="PROSITE" id="PS50135"/>
    </source>
</evidence>
<feature type="domain" description="ZZ-type" evidence="9">
    <location>
        <begin position="20"/>
        <end position="75"/>
    </location>
</feature>
<dbReference type="PROSITE" id="PS50135">
    <property type="entry name" value="ZF_ZZ_2"/>
    <property type="match status" value="1"/>
</dbReference>
<evidence type="ECO:0000256" key="5">
    <source>
        <dbReference type="PROSITE-ProRule" id="PRU00228"/>
    </source>
</evidence>
<dbReference type="Pfam" id="PF22941">
    <property type="entry name" value="TADA2A-like_3rd"/>
    <property type="match status" value="1"/>
</dbReference>
<dbReference type="GO" id="GO:0003682">
    <property type="term" value="F:chromatin binding"/>
    <property type="evidence" value="ECO:0007669"/>
    <property type="project" value="TreeGrafter"/>
</dbReference>
<dbReference type="InterPro" id="IPR001005">
    <property type="entry name" value="SANT/Myb"/>
</dbReference>
<protein>
    <recommendedName>
        <fullName evidence="14">Transcriptional adapter</fullName>
    </recommendedName>
</protein>
<feature type="domain" description="SANT" evidence="10">
    <location>
        <begin position="78"/>
        <end position="130"/>
    </location>
</feature>
<dbReference type="Gene3D" id="1.10.10.60">
    <property type="entry name" value="Homeodomain-like"/>
    <property type="match status" value="1"/>
</dbReference>
<dbReference type="PROSITE" id="PS01357">
    <property type="entry name" value="ZF_ZZ_1"/>
    <property type="match status" value="1"/>
</dbReference>
<dbReference type="Proteomes" id="UP001431783">
    <property type="component" value="Unassembled WGS sequence"/>
</dbReference>
<dbReference type="GO" id="GO:0008270">
    <property type="term" value="F:zinc ion binding"/>
    <property type="evidence" value="ECO:0007669"/>
    <property type="project" value="UniProtKB-KW"/>
</dbReference>
<evidence type="ECO:0000259" key="8">
    <source>
        <dbReference type="PROSITE" id="PS50090"/>
    </source>
</evidence>
<keyword evidence="4" id="KW-0862">Zinc</keyword>
<dbReference type="InterPro" id="IPR017884">
    <property type="entry name" value="SANT_dom"/>
</dbReference>
<dbReference type="PROSITE" id="PS51293">
    <property type="entry name" value="SANT"/>
    <property type="match status" value="1"/>
</dbReference>
<feature type="compositionally biased region" description="Polar residues" evidence="7">
    <location>
        <begin position="640"/>
        <end position="649"/>
    </location>
</feature>
<feature type="coiled-coil region" evidence="6">
    <location>
        <begin position="463"/>
        <end position="603"/>
    </location>
</feature>
<dbReference type="InterPro" id="IPR017930">
    <property type="entry name" value="Myb_dom"/>
</dbReference>
<dbReference type="SMART" id="SM00291">
    <property type="entry name" value="ZnF_ZZ"/>
    <property type="match status" value="1"/>
</dbReference>
<evidence type="ECO:0000256" key="1">
    <source>
        <dbReference type="ARBA" id="ARBA00004123"/>
    </source>
</evidence>
<dbReference type="CDD" id="cd00167">
    <property type="entry name" value="SANT"/>
    <property type="match status" value="1"/>
</dbReference>
<dbReference type="SUPFAM" id="SSF57850">
    <property type="entry name" value="RING/U-box"/>
    <property type="match status" value="1"/>
</dbReference>
<evidence type="ECO:0000313" key="13">
    <source>
        <dbReference type="Proteomes" id="UP001431783"/>
    </source>
</evidence>
<dbReference type="CDD" id="cd02335">
    <property type="entry name" value="ZZ_ADA2"/>
    <property type="match status" value="1"/>
</dbReference>
<gene>
    <name evidence="12" type="ORF">WA026_013460</name>
</gene>
<dbReference type="EMBL" id="JARQZJ010000127">
    <property type="protein sequence ID" value="KAK9891142.1"/>
    <property type="molecule type" value="Genomic_DNA"/>
</dbReference>
<dbReference type="Pfam" id="PF00249">
    <property type="entry name" value="Myb_DNA-binding"/>
    <property type="match status" value="1"/>
</dbReference>
<feature type="compositionally biased region" description="Polar residues" evidence="7">
    <location>
        <begin position="662"/>
        <end position="674"/>
    </location>
</feature>
<dbReference type="PANTHER" id="PTHR12374:SF63">
    <property type="entry name" value="TRANSCRIPTIONAL ADAPTER 2-BETA"/>
    <property type="match status" value="1"/>
</dbReference>
<evidence type="ECO:0000256" key="6">
    <source>
        <dbReference type="SAM" id="Coils"/>
    </source>
</evidence>
<evidence type="ECO:0000259" key="10">
    <source>
        <dbReference type="PROSITE" id="PS51293"/>
    </source>
</evidence>
<dbReference type="Gene3D" id="3.30.60.90">
    <property type="match status" value="1"/>
</dbReference>
<dbReference type="Pfam" id="PF25299">
    <property type="entry name" value="ZZ_ADA2"/>
    <property type="match status" value="1"/>
</dbReference>
<dbReference type="GO" id="GO:0070461">
    <property type="term" value="C:SAGA-type complex"/>
    <property type="evidence" value="ECO:0007669"/>
    <property type="project" value="UniProtKB-ARBA"/>
</dbReference>
<dbReference type="GO" id="GO:0006357">
    <property type="term" value="P:regulation of transcription by RNA polymerase II"/>
    <property type="evidence" value="ECO:0007669"/>
    <property type="project" value="TreeGrafter"/>
</dbReference>
<dbReference type="GO" id="GO:0006338">
    <property type="term" value="P:chromatin remodeling"/>
    <property type="evidence" value="ECO:0007669"/>
    <property type="project" value="TreeGrafter"/>
</dbReference>
<comment type="subcellular location">
    <subcellularLocation>
        <location evidence="1">Nucleus</location>
    </subcellularLocation>
</comment>
<dbReference type="SUPFAM" id="SSF46689">
    <property type="entry name" value="Homeodomain-like"/>
    <property type="match status" value="1"/>
</dbReference>
<keyword evidence="6" id="KW-0175">Coiled coil</keyword>
<dbReference type="PANTHER" id="PTHR12374">
    <property type="entry name" value="TRANSCRIPTIONAL ADAPTOR 2 ADA2 -RELATED"/>
    <property type="match status" value="1"/>
</dbReference>
<organism evidence="12 13">
    <name type="scientific">Henosepilachna vigintioctopunctata</name>
    <dbReference type="NCBI Taxonomy" id="420089"/>
    <lineage>
        <taxon>Eukaryota</taxon>
        <taxon>Metazoa</taxon>
        <taxon>Ecdysozoa</taxon>
        <taxon>Arthropoda</taxon>
        <taxon>Hexapoda</taxon>
        <taxon>Insecta</taxon>
        <taxon>Pterygota</taxon>
        <taxon>Neoptera</taxon>
        <taxon>Endopterygota</taxon>
        <taxon>Coleoptera</taxon>
        <taxon>Polyphaga</taxon>
        <taxon>Cucujiformia</taxon>
        <taxon>Coccinelloidea</taxon>
        <taxon>Coccinellidae</taxon>
        <taxon>Epilachninae</taxon>
        <taxon>Epilachnini</taxon>
        <taxon>Henosepilachna</taxon>
    </lineage>
</organism>
<evidence type="ECO:0000256" key="2">
    <source>
        <dbReference type="ARBA" id="ARBA00022723"/>
    </source>
</evidence>
<evidence type="ECO:0000256" key="3">
    <source>
        <dbReference type="ARBA" id="ARBA00022771"/>
    </source>
</evidence>